<evidence type="ECO:0000313" key="3">
    <source>
        <dbReference type="Proteomes" id="UP000807504"/>
    </source>
</evidence>
<dbReference type="Proteomes" id="UP000807504">
    <property type="component" value="Unassembled WGS sequence"/>
</dbReference>
<name>A0A8T0F9I8_ARGBR</name>
<organism evidence="2 3">
    <name type="scientific">Argiope bruennichi</name>
    <name type="common">Wasp spider</name>
    <name type="synonym">Aranea bruennichi</name>
    <dbReference type="NCBI Taxonomy" id="94029"/>
    <lineage>
        <taxon>Eukaryota</taxon>
        <taxon>Metazoa</taxon>
        <taxon>Ecdysozoa</taxon>
        <taxon>Arthropoda</taxon>
        <taxon>Chelicerata</taxon>
        <taxon>Arachnida</taxon>
        <taxon>Araneae</taxon>
        <taxon>Araneomorphae</taxon>
        <taxon>Entelegynae</taxon>
        <taxon>Araneoidea</taxon>
        <taxon>Araneidae</taxon>
        <taxon>Argiope</taxon>
    </lineage>
</organism>
<keyword evidence="3" id="KW-1185">Reference proteome</keyword>
<feature type="compositionally biased region" description="Low complexity" evidence="1">
    <location>
        <begin position="15"/>
        <end position="26"/>
    </location>
</feature>
<feature type="region of interest" description="Disordered" evidence="1">
    <location>
        <begin position="1"/>
        <end position="64"/>
    </location>
</feature>
<gene>
    <name evidence="2" type="ORF">HNY73_007871</name>
</gene>
<dbReference type="AlphaFoldDB" id="A0A8T0F9I8"/>
<reference evidence="2" key="1">
    <citation type="journal article" date="2020" name="bioRxiv">
        <title>Chromosome-level reference genome of the European wasp spider Argiope bruennichi: a resource for studies on range expansion and evolutionary adaptation.</title>
        <authorList>
            <person name="Sheffer M.M."/>
            <person name="Hoppe A."/>
            <person name="Krehenwinkel H."/>
            <person name="Uhl G."/>
            <person name="Kuss A.W."/>
            <person name="Jensen L."/>
            <person name="Jensen C."/>
            <person name="Gillespie R.G."/>
            <person name="Hoff K.J."/>
            <person name="Prost S."/>
        </authorList>
    </citation>
    <scope>NUCLEOTIDE SEQUENCE</scope>
</reference>
<accession>A0A8T0F9I8</accession>
<reference evidence="2" key="2">
    <citation type="submission" date="2020-06" db="EMBL/GenBank/DDBJ databases">
        <authorList>
            <person name="Sheffer M."/>
        </authorList>
    </citation>
    <scope>NUCLEOTIDE SEQUENCE</scope>
</reference>
<feature type="compositionally biased region" description="Pro residues" evidence="1">
    <location>
        <begin position="27"/>
        <end position="36"/>
    </location>
</feature>
<dbReference type="EMBL" id="JABXBU010000015">
    <property type="protein sequence ID" value="KAF8786109.1"/>
    <property type="molecule type" value="Genomic_DNA"/>
</dbReference>
<protein>
    <submittedName>
        <fullName evidence="2">Uncharacterized protein</fullName>
    </submittedName>
</protein>
<sequence>MSGYPPQPAYGAYEQPPAGYGYQPQQPYYPPPPQPGFQPGQPTVCQPAGGGYYPAPIQNRPFPPNDLEFARGIHDQQMQVSSMRNRSQTIAAATACSAACARRCAAGAVTATEDHLPVTLSSKMAGSSFRNTDIFLRL</sequence>
<evidence type="ECO:0000256" key="1">
    <source>
        <dbReference type="SAM" id="MobiDB-lite"/>
    </source>
</evidence>
<evidence type="ECO:0000313" key="2">
    <source>
        <dbReference type="EMBL" id="KAF8786109.1"/>
    </source>
</evidence>
<comment type="caution">
    <text evidence="2">The sequence shown here is derived from an EMBL/GenBank/DDBJ whole genome shotgun (WGS) entry which is preliminary data.</text>
</comment>
<proteinExistence type="predicted"/>